<keyword evidence="3 6" id="KW-1133">Transmembrane helix</keyword>
<evidence type="ECO:0000256" key="4">
    <source>
        <dbReference type="ARBA" id="ARBA00023136"/>
    </source>
</evidence>
<dbReference type="InterPro" id="IPR018499">
    <property type="entry name" value="Tetraspanin/Peripherin"/>
</dbReference>
<dbReference type="Proteomes" id="UP000198287">
    <property type="component" value="Unassembled WGS sequence"/>
</dbReference>
<protein>
    <submittedName>
        <fullName evidence="7">Tetraspanin-3</fullName>
    </submittedName>
</protein>
<feature type="compositionally biased region" description="Polar residues" evidence="5">
    <location>
        <begin position="7"/>
        <end position="28"/>
    </location>
</feature>
<evidence type="ECO:0000313" key="7">
    <source>
        <dbReference type="EMBL" id="OXA37169.1"/>
    </source>
</evidence>
<keyword evidence="4 6" id="KW-0472">Membrane</keyword>
<keyword evidence="2 6" id="KW-0812">Transmembrane</keyword>
<feature type="transmembrane region" description="Helical" evidence="6">
    <location>
        <begin position="178"/>
        <end position="196"/>
    </location>
</feature>
<feature type="transmembrane region" description="Helical" evidence="6">
    <location>
        <begin position="147"/>
        <end position="166"/>
    </location>
</feature>
<proteinExistence type="predicted"/>
<evidence type="ECO:0000256" key="3">
    <source>
        <dbReference type="ARBA" id="ARBA00022989"/>
    </source>
</evidence>
<comment type="caution">
    <text evidence="7">The sequence shown here is derived from an EMBL/GenBank/DDBJ whole genome shotgun (WGS) entry which is preliminary data.</text>
</comment>
<dbReference type="GO" id="GO:0016020">
    <property type="term" value="C:membrane"/>
    <property type="evidence" value="ECO:0007669"/>
    <property type="project" value="UniProtKB-SubCell"/>
</dbReference>
<feature type="region of interest" description="Disordered" evidence="5">
    <location>
        <begin position="1"/>
        <end position="61"/>
    </location>
</feature>
<name>A0A226CW45_FOLCA</name>
<dbReference type="Pfam" id="PF00335">
    <property type="entry name" value="Tetraspanin"/>
    <property type="match status" value="1"/>
</dbReference>
<evidence type="ECO:0000313" key="8">
    <source>
        <dbReference type="Proteomes" id="UP000198287"/>
    </source>
</evidence>
<organism evidence="7 8">
    <name type="scientific">Folsomia candida</name>
    <name type="common">Springtail</name>
    <dbReference type="NCBI Taxonomy" id="158441"/>
    <lineage>
        <taxon>Eukaryota</taxon>
        <taxon>Metazoa</taxon>
        <taxon>Ecdysozoa</taxon>
        <taxon>Arthropoda</taxon>
        <taxon>Hexapoda</taxon>
        <taxon>Collembola</taxon>
        <taxon>Entomobryomorpha</taxon>
        <taxon>Isotomoidea</taxon>
        <taxon>Isotomidae</taxon>
        <taxon>Proisotominae</taxon>
        <taxon>Folsomia</taxon>
    </lineage>
</organism>
<evidence type="ECO:0000256" key="1">
    <source>
        <dbReference type="ARBA" id="ARBA00004141"/>
    </source>
</evidence>
<feature type="transmembrane region" description="Helical" evidence="6">
    <location>
        <begin position="108"/>
        <end position="127"/>
    </location>
</feature>
<evidence type="ECO:0000256" key="6">
    <source>
        <dbReference type="SAM" id="Phobius"/>
    </source>
</evidence>
<gene>
    <name evidence="7" type="ORF">Fcan01_28045</name>
</gene>
<reference evidence="7 8" key="1">
    <citation type="submission" date="2015-12" db="EMBL/GenBank/DDBJ databases">
        <title>The genome of Folsomia candida.</title>
        <authorList>
            <person name="Faddeeva A."/>
            <person name="Derks M.F."/>
            <person name="Anvar Y."/>
            <person name="Smit S."/>
            <person name="Van Straalen N."/>
            <person name="Roelofs D."/>
        </authorList>
    </citation>
    <scope>NUCLEOTIDE SEQUENCE [LARGE SCALE GENOMIC DNA]</scope>
    <source>
        <strain evidence="7 8">VU population</strain>
        <tissue evidence="7">Whole body</tissue>
    </source>
</reference>
<sequence>MTEKVTIASQLTKSRGDSNLPTSENARNPTPLPVPNKEPTPSIETSASTSTYPSVSVSSSTFGTTTAYSKLDISERSDSYDYPVLPPVQIVHLSAQNRKIVATNIRHFLVLFWILLFASSILMFTYLSVGQRVIQDFPLFSSLEMMSFLPASIMISCILSLGHILITHFRVDKMGSKIVRRIYLASCVVMLLHYVAMSAATGTEMYLKLSSLEEIMMANLNKSIKEDMMTQEFHSTQRKRRCCGVHGPQDWKLLNNNDWWPVLQSFNPSSCCQQEENSENEISLCTSDTVWPTGCYEVERGWIIWYCGWYIVLLGIGCVLNVLLHLQIHRLISYCKIYRPHWIYPDKPRQSSKTTNEASID</sequence>
<feature type="transmembrane region" description="Helical" evidence="6">
    <location>
        <begin position="303"/>
        <end position="324"/>
    </location>
</feature>
<dbReference type="SUPFAM" id="SSF48652">
    <property type="entry name" value="Tetraspanin"/>
    <property type="match status" value="1"/>
</dbReference>
<dbReference type="EMBL" id="LNIX01000063">
    <property type="protein sequence ID" value="OXA37169.1"/>
    <property type="molecule type" value="Genomic_DNA"/>
</dbReference>
<dbReference type="InterPro" id="IPR008952">
    <property type="entry name" value="Tetraspanin_EC2_sf"/>
</dbReference>
<feature type="compositionally biased region" description="Low complexity" evidence="5">
    <location>
        <begin position="45"/>
        <end position="61"/>
    </location>
</feature>
<dbReference type="AlphaFoldDB" id="A0A226CW45"/>
<keyword evidence="8" id="KW-1185">Reference proteome</keyword>
<comment type="subcellular location">
    <subcellularLocation>
        <location evidence="1">Membrane</location>
        <topology evidence="1">Multi-pass membrane protein</topology>
    </subcellularLocation>
</comment>
<evidence type="ECO:0000256" key="2">
    <source>
        <dbReference type="ARBA" id="ARBA00022692"/>
    </source>
</evidence>
<accession>A0A226CW45</accession>
<evidence type="ECO:0000256" key="5">
    <source>
        <dbReference type="SAM" id="MobiDB-lite"/>
    </source>
</evidence>
<dbReference type="Gene3D" id="1.10.1450.10">
    <property type="entry name" value="Tetraspanin"/>
    <property type="match status" value="1"/>
</dbReference>